<sequence>MGIDVGGTHTKMGAFSLEGEQLGTHAFDSQRVLAAGSQEPFASEVDVLLERAGADEGRVAAVGLAVPGAVSEGGSLELCPNIDLDLEHCKALLRAQFPQARLTVLNDADAAVLGDCWHGSASGLRAENVALVTLGTGVGAGFVFRGALYGSARGAAGEVGHLCVDPHEQEPCSCGKAGCLEQYASAKGLVRTARRHRVACALAEAGMADGCAKREAAEAFPDARSVLEAFEHGEPAARAALDRFSDALGFGLSQIACVVDPDVFVLGGGLSERADLFLDAVRARYRACALPVCRDTPVMASELGNACGVHGAAYRALETLASDEGDPSCECPR</sequence>
<reference evidence="2 3" key="1">
    <citation type="submission" date="2020-08" db="EMBL/GenBank/DDBJ databases">
        <authorList>
            <person name="Liu C."/>
            <person name="Sun Q."/>
        </authorList>
    </citation>
    <scope>NUCLEOTIDE SEQUENCE [LARGE SCALE GENOMIC DNA]</scope>
    <source>
        <strain evidence="2 3">N22</strain>
    </source>
</reference>
<dbReference type="Proteomes" id="UP000587396">
    <property type="component" value="Unassembled WGS sequence"/>
</dbReference>
<dbReference type="Pfam" id="PF00480">
    <property type="entry name" value="ROK"/>
    <property type="match status" value="1"/>
</dbReference>
<keyword evidence="3" id="KW-1185">Reference proteome</keyword>
<dbReference type="InterPro" id="IPR043129">
    <property type="entry name" value="ATPase_NBD"/>
</dbReference>
<proteinExistence type="inferred from homology"/>
<dbReference type="EMBL" id="JACMSE010000001">
    <property type="protein sequence ID" value="MBC2887757.1"/>
    <property type="molecule type" value="Genomic_DNA"/>
</dbReference>
<dbReference type="Gene3D" id="3.30.420.40">
    <property type="match status" value="2"/>
</dbReference>
<comment type="caution">
    <text evidence="2">The sequence shown here is derived from an EMBL/GenBank/DDBJ whole genome shotgun (WGS) entry which is preliminary data.</text>
</comment>
<dbReference type="RefSeq" id="WP_185903839.1">
    <property type="nucleotide sequence ID" value="NZ_JACMSE010000001.1"/>
</dbReference>
<dbReference type="InterPro" id="IPR000600">
    <property type="entry name" value="ROK"/>
</dbReference>
<protein>
    <submittedName>
        <fullName evidence="2">ROK family protein</fullName>
    </submittedName>
</protein>
<dbReference type="SUPFAM" id="SSF53067">
    <property type="entry name" value="Actin-like ATPase domain"/>
    <property type="match status" value="1"/>
</dbReference>
<evidence type="ECO:0000256" key="1">
    <source>
        <dbReference type="ARBA" id="ARBA00006479"/>
    </source>
</evidence>
<accession>A0A842J7S0</accession>
<dbReference type="PANTHER" id="PTHR18964">
    <property type="entry name" value="ROK (REPRESSOR, ORF, KINASE) FAMILY"/>
    <property type="match status" value="1"/>
</dbReference>
<dbReference type="AlphaFoldDB" id="A0A842J7S0"/>
<gene>
    <name evidence="2" type="ORF">H7313_00010</name>
</gene>
<evidence type="ECO:0000313" key="3">
    <source>
        <dbReference type="Proteomes" id="UP000587396"/>
    </source>
</evidence>
<dbReference type="PANTHER" id="PTHR18964:SF149">
    <property type="entry name" value="BIFUNCTIONAL UDP-N-ACETYLGLUCOSAMINE 2-EPIMERASE_N-ACETYLMANNOSAMINE KINASE"/>
    <property type="match status" value="1"/>
</dbReference>
<comment type="similarity">
    <text evidence="1">Belongs to the ROK (NagC/XylR) family.</text>
</comment>
<name>A0A842J7S0_9ACTN</name>
<organism evidence="2 3">
    <name type="scientific">Gordonibacter massiliensis</name>
    <name type="common">ex Traore et al. 2017</name>
    <dbReference type="NCBI Taxonomy" id="1841863"/>
    <lineage>
        <taxon>Bacteria</taxon>
        <taxon>Bacillati</taxon>
        <taxon>Actinomycetota</taxon>
        <taxon>Coriobacteriia</taxon>
        <taxon>Eggerthellales</taxon>
        <taxon>Eggerthellaceae</taxon>
        <taxon>Gordonibacter</taxon>
    </lineage>
</organism>
<evidence type="ECO:0000313" key="2">
    <source>
        <dbReference type="EMBL" id="MBC2887757.1"/>
    </source>
</evidence>